<dbReference type="PANTHER" id="PTHR43065">
    <property type="entry name" value="SENSOR HISTIDINE KINASE"/>
    <property type="match status" value="1"/>
</dbReference>
<sequence length="597" mass="66783">METTANNIQRLKYYLILVIFCGLYWFGDSLWSYISFERNLKTLIFIEPSSLLDTLMLRVSPYQVVSRIIVVSLFAVAGTVLFEVMVTKQRAETAYRNSEAKYRALVNHASEAIFIVQEGRLKYVNPKASELVGITEKHLLDEPIDRFIHPSDQAFMHWYTEQQKNVSASRMCTFRMVNEKSDIIWVRLNTTPIEWERKFATLNFLSDISEEKRLADQLQRAEKMETVGMLAGGVAHDLNNILSGLVSYPDLLLMDLPEDSPLRKPILTMQKSGQKAALIVQDLLTLARRSVPRMEVVSLNTIVQDYLASPEFSKLQSFHPKVSIQSSLAPDLLNIQGASVHLSKTVMNLISNAAEACHQENTITISTSNQYVDRPIGGYEAVKEGDYVLLKVQDTGEGISPKDIQRIFEPFYSKKVMGHSGTGLGMAVVWGTVKDHHGYIDLKSNLGKGTEVSIYFPVTRETAVETIEPSILELKGNGQRILIVDDVEEQRSIASSILTKLGYQPYVVSSGEEAISHLKTTSADLVILDMIMDPGMDGLDTYKEILKLHPGQKTVIASGFAETDRVKEMQRMGAGPYLCKPYTLVTIGNVIKSALAD</sequence>
<evidence type="ECO:0000256" key="7">
    <source>
        <dbReference type="ARBA" id="ARBA00022840"/>
    </source>
</evidence>
<dbReference type="InterPro" id="IPR005467">
    <property type="entry name" value="His_kinase_dom"/>
</dbReference>
<evidence type="ECO:0000256" key="9">
    <source>
        <dbReference type="PROSITE-ProRule" id="PRU00169"/>
    </source>
</evidence>
<evidence type="ECO:0000256" key="3">
    <source>
        <dbReference type="ARBA" id="ARBA00022553"/>
    </source>
</evidence>
<dbReference type="Gene3D" id="3.30.450.20">
    <property type="entry name" value="PAS domain"/>
    <property type="match status" value="1"/>
</dbReference>
<protein>
    <recommendedName>
        <fullName evidence="2">histidine kinase</fullName>
        <ecNumber evidence="2">2.7.13.3</ecNumber>
    </recommendedName>
</protein>
<evidence type="ECO:0000256" key="10">
    <source>
        <dbReference type="SAM" id="Phobius"/>
    </source>
</evidence>
<dbReference type="SMART" id="SM00448">
    <property type="entry name" value="REC"/>
    <property type="match status" value="1"/>
</dbReference>
<evidence type="ECO:0000313" key="16">
    <source>
        <dbReference type="Proteomes" id="UP000425960"/>
    </source>
</evidence>
<dbReference type="PROSITE" id="PS50113">
    <property type="entry name" value="PAC"/>
    <property type="match status" value="1"/>
</dbReference>
<keyword evidence="3 9" id="KW-0597">Phosphoprotein</keyword>
<name>A0A5K7ZW46_9BACT</name>
<keyword evidence="10" id="KW-0812">Transmembrane</keyword>
<evidence type="ECO:0000259" key="11">
    <source>
        <dbReference type="PROSITE" id="PS50109"/>
    </source>
</evidence>
<keyword evidence="5" id="KW-0547">Nucleotide-binding</keyword>
<evidence type="ECO:0000256" key="2">
    <source>
        <dbReference type="ARBA" id="ARBA00012438"/>
    </source>
</evidence>
<dbReference type="InterPro" id="IPR004358">
    <property type="entry name" value="Sig_transdc_His_kin-like_C"/>
</dbReference>
<dbReference type="Pfam" id="PF00072">
    <property type="entry name" value="Response_reg"/>
    <property type="match status" value="1"/>
</dbReference>
<dbReference type="SUPFAM" id="SSF52172">
    <property type="entry name" value="CheY-like"/>
    <property type="match status" value="1"/>
</dbReference>
<dbReference type="RefSeq" id="WP_155324339.1">
    <property type="nucleotide sequence ID" value="NZ_AP021876.1"/>
</dbReference>
<dbReference type="InterPro" id="IPR036890">
    <property type="entry name" value="HATPase_C_sf"/>
</dbReference>
<evidence type="ECO:0000259" key="12">
    <source>
        <dbReference type="PROSITE" id="PS50110"/>
    </source>
</evidence>
<dbReference type="PANTHER" id="PTHR43065:SF46">
    <property type="entry name" value="C4-DICARBOXYLATE TRANSPORT SENSOR PROTEIN DCTB"/>
    <property type="match status" value="1"/>
</dbReference>
<feature type="domain" description="PAC" evidence="14">
    <location>
        <begin position="170"/>
        <end position="220"/>
    </location>
</feature>
<feature type="domain" description="Response regulatory" evidence="12">
    <location>
        <begin position="480"/>
        <end position="595"/>
    </location>
</feature>
<keyword evidence="8" id="KW-0902">Two-component regulatory system</keyword>
<keyword evidence="7" id="KW-0067">ATP-binding</keyword>
<evidence type="ECO:0000256" key="6">
    <source>
        <dbReference type="ARBA" id="ARBA00022777"/>
    </source>
</evidence>
<dbReference type="Proteomes" id="UP000425960">
    <property type="component" value="Chromosome"/>
</dbReference>
<dbReference type="InterPro" id="IPR011006">
    <property type="entry name" value="CheY-like_superfamily"/>
</dbReference>
<feature type="transmembrane region" description="Helical" evidence="10">
    <location>
        <begin position="12"/>
        <end position="34"/>
    </location>
</feature>
<dbReference type="CDD" id="cd00130">
    <property type="entry name" value="PAS"/>
    <property type="match status" value="1"/>
</dbReference>
<dbReference type="PROSITE" id="PS50110">
    <property type="entry name" value="RESPONSE_REGULATORY"/>
    <property type="match status" value="1"/>
</dbReference>
<dbReference type="InterPro" id="IPR036097">
    <property type="entry name" value="HisK_dim/P_sf"/>
</dbReference>
<evidence type="ECO:0000256" key="4">
    <source>
        <dbReference type="ARBA" id="ARBA00022679"/>
    </source>
</evidence>
<keyword evidence="4" id="KW-0808">Transferase</keyword>
<proteinExistence type="predicted"/>
<comment type="catalytic activity">
    <reaction evidence="1">
        <text>ATP + protein L-histidine = ADP + protein N-phospho-L-histidine.</text>
        <dbReference type="EC" id="2.7.13.3"/>
    </reaction>
</comment>
<dbReference type="SMART" id="SM00387">
    <property type="entry name" value="HATPase_c"/>
    <property type="match status" value="1"/>
</dbReference>
<feature type="transmembrane region" description="Helical" evidence="10">
    <location>
        <begin position="64"/>
        <end position="86"/>
    </location>
</feature>
<dbReference type="InterPro" id="IPR035965">
    <property type="entry name" value="PAS-like_dom_sf"/>
</dbReference>
<dbReference type="NCBIfam" id="TIGR00229">
    <property type="entry name" value="sensory_box"/>
    <property type="match status" value="1"/>
</dbReference>
<dbReference type="InterPro" id="IPR001789">
    <property type="entry name" value="Sig_transdc_resp-reg_receiver"/>
</dbReference>
<evidence type="ECO:0000256" key="1">
    <source>
        <dbReference type="ARBA" id="ARBA00000085"/>
    </source>
</evidence>
<dbReference type="Gene3D" id="3.30.565.10">
    <property type="entry name" value="Histidine kinase-like ATPase, C-terminal domain"/>
    <property type="match status" value="1"/>
</dbReference>
<evidence type="ECO:0000313" key="15">
    <source>
        <dbReference type="EMBL" id="BBO84404.1"/>
    </source>
</evidence>
<reference evidence="15 16" key="1">
    <citation type="submission" date="2019-11" db="EMBL/GenBank/DDBJ databases">
        <title>Comparative genomics of hydrocarbon-degrading Desulfosarcina strains.</title>
        <authorList>
            <person name="Watanabe M."/>
            <person name="Kojima H."/>
            <person name="Fukui M."/>
        </authorList>
    </citation>
    <scope>NUCLEOTIDE SEQUENCE [LARGE SCALE GENOMIC DNA]</scope>
    <source>
        <strain evidence="15 16">28bB2T</strain>
    </source>
</reference>
<dbReference type="Gene3D" id="1.10.287.130">
    <property type="match status" value="1"/>
</dbReference>
<dbReference type="InterPro" id="IPR003594">
    <property type="entry name" value="HATPase_dom"/>
</dbReference>
<dbReference type="Pfam" id="PF00989">
    <property type="entry name" value="PAS"/>
    <property type="match status" value="1"/>
</dbReference>
<dbReference type="PROSITE" id="PS50112">
    <property type="entry name" value="PAS"/>
    <property type="match status" value="1"/>
</dbReference>
<dbReference type="SUPFAM" id="SSF55785">
    <property type="entry name" value="PYP-like sensor domain (PAS domain)"/>
    <property type="match status" value="1"/>
</dbReference>
<dbReference type="SUPFAM" id="SSF47384">
    <property type="entry name" value="Homodimeric domain of signal transducing histidine kinase"/>
    <property type="match status" value="1"/>
</dbReference>
<organism evidence="15 16">
    <name type="scientific">Desulfosarcina ovata subsp. sediminis</name>
    <dbReference type="NCBI Taxonomy" id="885957"/>
    <lineage>
        <taxon>Bacteria</taxon>
        <taxon>Pseudomonadati</taxon>
        <taxon>Thermodesulfobacteriota</taxon>
        <taxon>Desulfobacteria</taxon>
        <taxon>Desulfobacterales</taxon>
        <taxon>Desulfosarcinaceae</taxon>
        <taxon>Desulfosarcina</taxon>
    </lineage>
</organism>
<dbReference type="InterPro" id="IPR013767">
    <property type="entry name" value="PAS_fold"/>
</dbReference>
<dbReference type="GO" id="GO:0000155">
    <property type="term" value="F:phosphorelay sensor kinase activity"/>
    <property type="evidence" value="ECO:0007669"/>
    <property type="project" value="InterPro"/>
</dbReference>
<dbReference type="PRINTS" id="PR00344">
    <property type="entry name" value="BCTRLSENSOR"/>
</dbReference>
<dbReference type="PROSITE" id="PS50109">
    <property type="entry name" value="HIS_KIN"/>
    <property type="match status" value="1"/>
</dbReference>
<evidence type="ECO:0000259" key="13">
    <source>
        <dbReference type="PROSITE" id="PS50112"/>
    </source>
</evidence>
<keyword evidence="10" id="KW-0472">Membrane</keyword>
<keyword evidence="10" id="KW-1133">Transmembrane helix</keyword>
<dbReference type="KEGG" id="dov:DSCO28_49700"/>
<dbReference type="EC" id="2.7.13.3" evidence="2"/>
<dbReference type="SUPFAM" id="SSF55874">
    <property type="entry name" value="ATPase domain of HSP90 chaperone/DNA topoisomerase II/histidine kinase"/>
    <property type="match status" value="1"/>
</dbReference>
<dbReference type="AlphaFoldDB" id="A0A5K7ZW46"/>
<dbReference type="InterPro" id="IPR003661">
    <property type="entry name" value="HisK_dim/P_dom"/>
</dbReference>
<accession>A0A5K7ZW46</accession>
<feature type="domain" description="PAS" evidence="13">
    <location>
        <begin position="98"/>
        <end position="153"/>
    </location>
</feature>
<gene>
    <name evidence="15" type="ORF">DSCO28_49700</name>
</gene>
<dbReference type="SMART" id="SM00091">
    <property type="entry name" value="PAS"/>
    <property type="match status" value="1"/>
</dbReference>
<dbReference type="EMBL" id="AP021876">
    <property type="protein sequence ID" value="BBO84404.1"/>
    <property type="molecule type" value="Genomic_DNA"/>
</dbReference>
<dbReference type="GO" id="GO:0005524">
    <property type="term" value="F:ATP binding"/>
    <property type="evidence" value="ECO:0007669"/>
    <property type="project" value="UniProtKB-KW"/>
</dbReference>
<keyword evidence="6" id="KW-0418">Kinase</keyword>
<dbReference type="InterPro" id="IPR000700">
    <property type="entry name" value="PAS-assoc_C"/>
</dbReference>
<evidence type="ECO:0000259" key="14">
    <source>
        <dbReference type="PROSITE" id="PS50113"/>
    </source>
</evidence>
<evidence type="ECO:0000256" key="8">
    <source>
        <dbReference type="ARBA" id="ARBA00023012"/>
    </source>
</evidence>
<dbReference type="InterPro" id="IPR000014">
    <property type="entry name" value="PAS"/>
</dbReference>
<feature type="domain" description="Histidine kinase" evidence="11">
    <location>
        <begin position="233"/>
        <end position="460"/>
    </location>
</feature>
<dbReference type="Pfam" id="PF00512">
    <property type="entry name" value="HisKA"/>
    <property type="match status" value="1"/>
</dbReference>
<dbReference type="GO" id="GO:0006355">
    <property type="term" value="P:regulation of DNA-templated transcription"/>
    <property type="evidence" value="ECO:0007669"/>
    <property type="project" value="InterPro"/>
</dbReference>
<dbReference type="Pfam" id="PF02518">
    <property type="entry name" value="HATPase_c"/>
    <property type="match status" value="1"/>
</dbReference>
<evidence type="ECO:0000256" key="5">
    <source>
        <dbReference type="ARBA" id="ARBA00022741"/>
    </source>
</evidence>
<feature type="modified residue" description="4-aspartylphosphate" evidence="9">
    <location>
        <position position="529"/>
    </location>
</feature>
<dbReference type="CDD" id="cd00082">
    <property type="entry name" value="HisKA"/>
    <property type="match status" value="1"/>
</dbReference>
<dbReference type="Gene3D" id="3.40.50.2300">
    <property type="match status" value="1"/>
</dbReference>
<dbReference type="SMART" id="SM00388">
    <property type="entry name" value="HisKA"/>
    <property type="match status" value="1"/>
</dbReference>
<dbReference type="CDD" id="cd00156">
    <property type="entry name" value="REC"/>
    <property type="match status" value="1"/>
</dbReference>